<organism evidence="1 2">
    <name type="scientific">Salix suchowensis</name>
    <dbReference type="NCBI Taxonomy" id="1278906"/>
    <lineage>
        <taxon>Eukaryota</taxon>
        <taxon>Viridiplantae</taxon>
        <taxon>Streptophyta</taxon>
        <taxon>Embryophyta</taxon>
        <taxon>Tracheophyta</taxon>
        <taxon>Spermatophyta</taxon>
        <taxon>Magnoliopsida</taxon>
        <taxon>eudicotyledons</taxon>
        <taxon>Gunneridae</taxon>
        <taxon>Pentapetalae</taxon>
        <taxon>rosids</taxon>
        <taxon>fabids</taxon>
        <taxon>Malpighiales</taxon>
        <taxon>Salicaceae</taxon>
        <taxon>Saliceae</taxon>
        <taxon>Salix</taxon>
    </lineage>
</organism>
<proteinExistence type="predicted"/>
<comment type="caution">
    <text evidence="1">The sequence shown here is derived from an EMBL/GenBank/DDBJ whole genome shotgun (WGS) entry which is preliminary data.</text>
</comment>
<name>A0ABQ8ZYL7_9ROSI</name>
<sequence length="109" mass="12924">MRQHMSAVRLVCILYKWDYKMLLVVMNLLENPRIQSFLFYFLFPQIVLGGLKAKEACHTNYARENLGKDRLGSLYKNYTLVLILHVFVLKKLKKKIELKYINQDLLACQ</sequence>
<keyword evidence="2" id="KW-1185">Reference proteome</keyword>
<dbReference type="Proteomes" id="UP001141253">
    <property type="component" value="Chromosome 10"/>
</dbReference>
<reference evidence="1" key="2">
    <citation type="journal article" date="2023" name="Int. J. Mol. Sci.">
        <title>De Novo Assembly and Annotation of 11 Diverse Shrub Willow (Salix) Genomes Reveals Novel Gene Organization in Sex-Linked Regions.</title>
        <authorList>
            <person name="Hyden B."/>
            <person name="Feng K."/>
            <person name="Yates T.B."/>
            <person name="Jawdy S."/>
            <person name="Cereghino C."/>
            <person name="Smart L.B."/>
            <person name="Muchero W."/>
        </authorList>
    </citation>
    <scope>NUCLEOTIDE SEQUENCE</scope>
    <source>
        <tissue evidence="1">Shoot tip</tissue>
    </source>
</reference>
<evidence type="ECO:0000313" key="2">
    <source>
        <dbReference type="Proteomes" id="UP001141253"/>
    </source>
</evidence>
<dbReference type="EMBL" id="JAPFFI010000024">
    <property type="protein sequence ID" value="KAJ6313363.1"/>
    <property type="molecule type" value="Genomic_DNA"/>
</dbReference>
<protein>
    <submittedName>
        <fullName evidence="1">Uncharacterized protein</fullName>
    </submittedName>
</protein>
<gene>
    <name evidence="1" type="ORF">OIU77_014797</name>
</gene>
<evidence type="ECO:0000313" key="1">
    <source>
        <dbReference type="EMBL" id="KAJ6313363.1"/>
    </source>
</evidence>
<accession>A0ABQ8ZYL7</accession>
<reference evidence="1" key="1">
    <citation type="submission" date="2022-10" db="EMBL/GenBank/DDBJ databases">
        <authorList>
            <person name="Hyden B.L."/>
            <person name="Feng K."/>
            <person name="Yates T."/>
            <person name="Jawdy S."/>
            <person name="Smart L.B."/>
            <person name="Muchero W."/>
        </authorList>
    </citation>
    <scope>NUCLEOTIDE SEQUENCE</scope>
    <source>
        <tissue evidence="1">Shoot tip</tissue>
    </source>
</reference>